<dbReference type="GO" id="GO:0003700">
    <property type="term" value="F:DNA-binding transcription factor activity"/>
    <property type="evidence" value="ECO:0007669"/>
    <property type="project" value="InterPro"/>
</dbReference>
<dbReference type="InterPro" id="IPR018062">
    <property type="entry name" value="HTH_AraC-typ_CS"/>
</dbReference>
<dbReference type="RefSeq" id="WP_190827988.1">
    <property type="nucleotide sequence ID" value="NZ_CAWPPI010000046.1"/>
</dbReference>
<dbReference type="InterPro" id="IPR050204">
    <property type="entry name" value="AraC_XylS_family_regulators"/>
</dbReference>
<evidence type="ECO:0000259" key="4">
    <source>
        <dbReference type="PROSITE" id="PS01124"/>
    </source>
</evidence>
<keyword evidence="6" id="KW-1185">Reference proteome</keyword>
<dbReference type="AlphaFoldDB" id="A0A8J6XHR3"/>
<accession>A0A8J6XHR3</accession>
<reference evidence="5" key="1">
    <citation type="submission" date="2020-09" db="EMBL/GenBank/DDBJ databases">
        <title>Iningainema tapete sp. nov. (Scytonemataceae, Cyanobacteria) from greenhouses in central Florida (USA) produces two types of nodularin with biosynthetic potential for microcystin-LR and anabaenopeptins.</title>
        <authorList>
            <person name="Berthold D.E."/>
            <person name="Lefler F.W."/>
            <person name="Huang I.-S."/>
            <person name="Abdulla H."/>
            <person name="Zimba P.V."/>
            <person name="Laughinghouse H.D. IV."/>
        </authorList>
    </citation>
    <scope>NUCLEOTIDE SEQUENCE</scope>
    <source>
        <strain evidence="5">BLCCT55</strain>
    </source>
</reference>
<name>A0A8J6XHR3_9CYAN</name>
<feature type="domain" description="HTH araC/xylS-type" evidence="4">
    <location>
        <begin position="200"/>
        <end position="298"/>
    </location>
</feature>
<organism evidence="5 6">
    <name type="scientific">Iningainema tapete BLCC-T55</name>
    <dbReference type="NCBI Taxonomy" id="2748662"/>
    <lineage>
        <taxon>Bacteria</taxon>
        <taxon>Bacillati</taxon>
        <taxon>Cyanobacteriota</taxon>
        <taxon>Cyanophyceae</taxon>
        <taxon>Nostocales</taxon>
        <taxon>Scytonemataceae</taxon>
        <taxon>Iningainema tapete</taxon>
    </lineage>
</organism>
<gene>
    <name evidence="5" type="ORF">ICL16_12585</name>
</gene>
<protein>
    <submittedName>
        <fullName evidence="5">Helix-turn-helix transcriptional regulator</fullName>
    </submittedName>
</protein>
<dbReference type="PANTHER" id="PTHR46796:SF6">
    <property type="entry name" value="ARAC SUBFAMILY"/>
    <property type="match status" value="1"/>
</dbReference>
<dbReference type="PROSITE" id="PS01124">
    <property type="entry name" value="HTH_ARAC_FAMILY_2"/>
    <property type="match status" value="1"/>
</dbReference>
<dbReference type="InterPro" id="IPR018060">
    <property type="entry name" value="HTH_AraC"/>
</dbReference>
<sequence length="303" mass="34939">MKTQKQNIQLDYTQANASKTFVPNFPILSSFGCWSNIHFEHHHQPAFEVAEHQHTWHTIAYGSLGSSLGERWLDGIRSEERRERGDIAIIPAGISHRCNWNTEAEFTILAIEPVFLKQVGEDLIDSDRLKLIPQFMSEQDLLIQGVFSTLKDELESSQIGGRLLIDSLKTTLAIHLLRKYCNIKPKLYSYQDGLSSLKLQQVKEYINEHLERDLKLIELAALVQISPYHFLRLFKKSIGLTPHQYILQRRIEKAKFLLQYSELSIAEIAVTVGFCDQSHLTQYFKRIVGVTPRQFPRGYTVSQ</sequence>
<dbReference type="PROSITE" id="PS00041">
    <property type="entry name" value="HTH_ARAC_FAMILY_1"/>
    <property type="match status" value="1"/>
</dbReference>
<evidence type="ECO:0000256" key="2">
    <source>
        <dbReference type="ARBA" id="ARBA00023125"/>
    </source>
</evidence>
<comment type="caution">
    <text evidence="5">The sequence shown here is derived from an EMBL/GenBank/DDBJ whole genome shotgun (WGS) entry which is preliminary data.</text>
</comment>
<evidence type="ECO:0000313" key="6">
    <source>
        <dbReference type="Proteomes" id="UP000629098"/>
    </source>
</evidence>
<dbReference type="PROSITE" id="PS51257">
    <property type="entry name" value="PROKAR_LIPOPROTEIN"/>
    <property type="match status" value="1"/>
</dbReference>
<keyword evidence="2" id="KW-0238">DNA-binding</keyword>
<evidence type="ECO:0000256" key="1">
    <source>
        <dbReference type="ARBA" id="ARBA00023015"/>
    </source>
</evidence>
<evidence type="ECO:0000313" key="5">
    <source>
        <dbReference type="EMBL" id="MBD2772887.1"/>
    </source>
</evidence>
<evidence type="ECO:0000256" key="3">
    <source>
        <dbReference type="ARBA" id="ARBA00023163"/>
    </source>
</evidence>
<dbReference type="Gene3D" id="1.10.10.60">
    <property type="entry name" value="Homeodomain-like"/>
    <property type="match status" value="2"/>
</dbReference>
<dbReference type="SUPFAM" id="SSF46689">
    <property type="entry name" value="Homeodomain-like"/>
    <property type="match status" value="2"/>
</dbReference>
<dbReference type="EMBL" id="JACXAE010000046">
    <property type="protein sequence ID" value="MBD2772887.1"/>
    <property type="molecule type" value="Genomic_DNA"/>
</dbReference>
<keyword evidence="1" id="KW-0805">Transcription regulation</keyword>
<keyword evidence="3" id="KW-0804">Transcription</keyword>
<dbReference type="Pfam" id="PF12833">
    <property type="entry name" value="HTH_18"/>
    <property type="match status" value="1"/>
</dbReference>
<dbReference type="SMART" id="SM00342">
    <property type="entry name" value="HTH_ARAC"/>
    <property type="match status" value="1"/>
</dbReference>
<dbReference type="PANTHER" id="PTHR46796">
    <property type="entry name" value="HTH-TYPE TRANSCRIPTIONAL ACTIVATOR RHAS-RELATED"/>
    <property type="match status" value="1"/>
</dbReference>
<dbReference type="InterPro" id="IPR009057">
    <property type="entry name" value="Homeodomain-like_sf"/>
</dbReference>
<dbReference type="GO" id="GO:0043565">
    <property type="term" value="F:sequence-specific DNA binding"/>
    <property type="evidence" value="ECO:0007669"/>
    <property type="project" value="InterPro"/>
</dbReference>
<proteinExistence type="predicted"/>
<dbReference type="Proteomes" id="UP000629098">
    <property type="component" value="Unassembled WGS sequence"/>
</dbReference>